<dbReference type="AlphaFoldDB" id="T1DVA4"/>
<protein>
    <submittedName>
        <fullName evidence="1">Uncharacterized protein</fullName>
    </submittedName>
</protein>
<organism evidence="1 2">
    <name type="scientific">Helicobacter fennelliae MRY12-0050</name>
    <dbReference type="NCBI Taxonomy" id="1325130"/>
    <lineage>
        <taxon>Bacteria</taxon>
        <taxon>Pseudomonadati</taxon>
        <taxon>Campylobacterota</taxon>
        <taxon>Epsilonproteobacteria</taxon>
        <taxon>Campylobacterales</taxon>
        <taxon>Helicobacteraceae</taxon>
        <taxon>Helicobacter</taxon>
    </lineage>
</organism>
<gene>
    <name evidence="1" type="ORF">HFN_2305</name>
</gene>
<keyword evidence="2" id="KW-1185">Reference proteome</keyword>
<evidence type="ECO:0000313" key="2">
    <source>
        <dbReference type="Proteomes" id="UP000018143"/>
    </source>
</evidence>
<dbReference type="STRING" id="1325130.HFN_2305"/>
<comment type="caution">
    <text evidence="1">The sequence shown here is derived from an EMBL/GenBank/DDBJ whole genome shotgun (WGS) entry which is preliminary data.</text>
</comment>
<reference evidence="1 2" key="1">
    <citation type="journal article" date="2013" name="Genome Announc.">
        <title>Draft Genome Sequence of Helicobacter fennelliae Strain MRY12-0050, Isolated from a Bacteremia Patient.</title>
        <authorList>
            <person name="Rimbara E."/>
            <person name="Matsui M."/>
            <person name="Mori S."/>
            <person name="Suzuki S."/>
            <person name="Suzuki M."/>
            <person name="Kim H."/>
            <person name="Sekizuka T."/>
            <person name="Kuroda M."/>
            <person name="Shibayama K."/>
        </authorList>
    </citation>
    <scope>NUCLEOTIDE SEQUENCE [LARGE SCALE GENOMIC DNA]</scope>
    <source>
        <strain evidence="1 2">MRY12-0050</strain>
    </source>
</reference>
<accession>T1DVA4</accession>
<evidence type="ECO:0000313" key="1">
    <source>
        <dbReference type="EMBL" id="GAD18377.1"/>
    </source>
</evidence>
<sequence length="51" mass="6123">MYKVYVIFIKHKVKSKFLCAFKAPNKNQVKPNKNKKLRRAYDFAKIFNCRG</sequence>
<name>T1DVA4_9HELI</name>
<proteinExistence type="predicted"/>
<dbReference type="EMBL" id="BASD01000005">
    <property type="protein sequence ID" value="GAD18377.1"/>
    <property type="molecule type" value="Genomic_DNA"/>
</dbReference>
<dbReference type="Proteomes" id="UP000018143">
    <property type="component" value="Unassembled WGS sequence"/>
</dbReference>